<dbReference type="Proteomes" id="UP000298327">
    <property type="component" value="Unassembled WGS sequence"/>
</dbReference>
<accession>A0A4Y9YTX4</accession>
<feature type="compositionally biased region" description="Basic residues" evidence="1">
    <location>
        <begin position="215"/>
        <end position="224"/>
    </location>
</feature>
<dbReference type="AlphaFoldDB" id="A0A4Y9YTX4"/>
<feature type="region of interest" description="Disordered" evidence="1">
    <location>
        <begin position="198"/>
        <end position="287"/>
    </location>
</feature>
<keyword evidence="3" id="KW-1185">Reference proteome</keyword>
<organism evidence="2 3">
    <name type="scientific">Dentipellis fragilis</name>
    <dbReference type="NCBI Taxonomy" id="205917"/>
    <lineage>
        <taxon>Eukaryota</taxon>
        <taxon>Fungi</taxon>
        <taxon>Dikarya</taxon>
        <taxon>Basidiomycota</taxon>
        <taxon>Agaricomycotina</taxon>
        <taxon>Agaricomycetes</taxon>
        <taxon>Russulales</taxon>
        <taxon>Hericiaceae</taxon>
        <taxon>Dentipellis</taxon>
    </lineage>
</organism>
<name>A0A4Y9YTX4_9AGAM</name>
<feature type="region of interest" description="Disordered" evidence="1">
    <location>
        <begin position="437"/>
        <end position="464"/>
    </location>
</feature>
<feature type="region of interest" description="Disordered" evidence="1">
    <location>
        <begin position="134"/>
        <end position="175"/>
    </location>
</feature>
<feature type="region of interest" description="Disordered" evidence="1">
    <location>
        <begin position="668"/>
        <end position="724"/>
    </location>
</feature>
<feature type="region of interest" description="Disordered" evidence="1">
    <location>
        <begin position="805"/>
        <end position="835"/>
    </location>
</feature>
<feature type="region of interest" description="Disordered" evidence="1">
    <location>
        <begin position="542"/>
        <end position="573"/>
    </location>
</feature>
<protein>
    <submittedName>
        <fullName evidence="2">Uncharacterized protein</fullName>
    </submittedName>
</protein>
<dbReference type="OrthoDB" id="2505887at2759"/>
<reference evidence="2 3" key="1">
    <citation type="submission" date="2019-02" db="EMBL/GenBank/DDBJ databases">
        <title>Genome sequencing of the rare red list fungi Dentipellis fragilis.</title>
        <authorList>
            <person name="Buettner E."/>
            <person name="Kellner H."/>
        </authorList>
    </citation>
    <scope>NUCLEOTIDE SEQUENCE [LARGE SCALE GENOMIC DNA]</scope>
    <source>
        <strain evidence="2 3">DSM 105465</strain>
    </source>
</reference>
<feature type="compositionally biased region" description="Acidic residues" evidence="1">
    <location>
        <begin position="544"/>
        <end position="562"/>
    </location>
</feature>
<proteinExistence type="predicted"/>
<sequence length="1080" mass="118564">MSSSILRGSPVKGRIGVARVATSAGPRFAPPPPPATRHGRIYMGGLAVVGTLFGGFYYYLHSKQERKLVNDVIPTWEYRFHQSNSSPAVLGGDTDAVKLRASSVQNRLEPLEPRNHEHHAQHTTRRALRETGSDAYPCDQFGAPTHPVPQRDRGDGLAYTKRTRPSSSLLSSPVMSGAEHTLASAVLPSRAAAKKAKVAITRQLSSSPEPETRPTQRKALKRKQSLASSGRSGTEQDHPTFKLPPPTTSKHKRGLSARSLGPTSSSAALARLSLSPPPRSKEDQERIDRITGPLVWVRLNRMGRIMEEEDVMDIDDTEGFWWPGGVTKGSLHHGPLYVTFFGQISSKAQVDLVIHKPSMSNVLPMKTSRGSLRFNISNFRIRSAVSDTQRSPTKRAKTDVEERFREAVQWMVETDAQDNEGLPLSLSTYTSGLLRTPSMSTLDVEQPRRSPSPEPEELPPPDLPDPFLNIPGELILSLERRNNTTYWPARIEAFVPPTKRGGKPKYKIRFLDDKIMDVEREFFFTADESGFATCTVGTYQSAEDQYDNDADSEGDDDDDESPEPTLLSPDGDGFRDLAIREQFAYVKPVVRAILDEKYPPARSRHEDFLRGGSSRQKLKKEGMGKGALSAQEVTKLGHNLNRWVLGDGRRATRITDEELTAMSAYDCSVPGDEEDSTSEIHNRIPPTLTGNVVDKSRPRAQSVASEKTDVELPPPSQVTVSSTPSTTAADIAGNYCSLVLLHEAVLQILLWRSAERNSLQLLESEEEERLHRVALELSEQRDWVPTVMNLRRAKVKMLEAKKALNNHGTPRDPGSSQAPAPVSIGGTRSRPRKPPTIGVVLEACPKVYTMTCITNVDVRLLSDTLGPATSPSQSVVSTEGQAADMLQGGSKKRPRFDQFHVDHKASGKIEGLLLRVYGMGGTYNQSYMPAILRRSALPFTASEHLVCAPSRPRRSCSCGVLRRQTTVVLPRIPQLPAWLPTRGSSRSTLAPLRERASSLPSRALSHTVTVASAPCAALQRDVMARPSATEGPSCCYLPLSIGDRFVVVVSQLSHASEIESKLDIGGRIAAHRCGGNSAWS</sequence>
<dbReference type="EMBL" id="SEOQ01000353">
    <property type="protein sequence ID" value="TFY65011.1"/>
    <property type="molecule type" value="Genomic_DNA"/>
</dbReference>
<dbReference type="STRING" id="205917.A0A4Y9YTX4"/>
<comment type="caution">
    <text evidence="2">The sequence shown here is derived from an EMBL/GenBank/DDBJ whole genome shotgun (WGS) entry which is preliminary data.</text>
</comment>
<evidence type="ECO:0000313" key="2">
    <source>
        <dbReference type="EMBL" id="TFY65011.1"/>
    </source>
</evidence>
<feature type="region of interest" description="Disordered" evidence="1">
    <location>
        <begin position="603"/>
        <end position="626"/>
    </location>
</feature>
<evidence type="ECO:0000256" key="1">
    <source>
        <dbReference type="SAM" id="MobiDB-lite"/>
    </source>
</evidence>
<gene>
    <name evidence="2" type="ORF">EVG20_g5749</name>
</gene>
<feature type="compositionally biased region" description="Low complexity" evidence="1">
    <location>
        <begin position="264"/>
        <end position="274"/>
    </location>
</feature>
<evidence type="ECO:0000313" key="3">
    <source>
        <dbReference type="Proteomes" id="UP000298327"/>
    </source>
</evidence>